<dbReference type="InterPro" id="IPR011032">
    <property type="entry name" value="GroES-like_sf"/>
</dbReference>
<dbReference type="Pfam" id="PF08240">
    <property type="entry name" value="ADH_N"/>
    <property type="match status" value="1"/>
</dbReference>
<feature type="domain" description="Alcohol dehydrogenase-like N-terminal" evidence="8">
    <location>
        <begin position="34"/>
        <end position="118"/>
    </location>
</feature>
<gene>
    <name evidence="9" type="ORF">N7517_003739</name>
</gene>
<dbReference type="InterPro" id="IPR045306">
    <property type="entry name" value="SDH-like"/>
</dbReference>
<keyword evidence="4 6" id="KW-0560">Oxidoreductase</keyword>
<evidence type="ECO:0000256" key="6">
    <source>
        <dbReference type="RuleBase" id="RU369026"/>
    </source>
</evidence>
<evidence type="ECO:0000259" key="7">
    <source>
        <dbReference type="Pfam" id="PF00107"/>
    </source>
</evidence>
<evidence type="ECO:0000259" key="8">
    <source>
        <dbReference type="Pfam" id="PF08240"/>
    </source>
</evidence>
<keyword evidence="3 6" id="KW-0862">Zinc</keyword>
<dbReference type="SUPFAM" id="SSF50129">
    <property type="entry name" value="GroES-like"/>
    <property type="match status" value="1"/>
</dbReference>
<keyword evidence="10" id="KW-1185">Reference proteome</keyword>
<evidence type="ECO:0000256" key="2">
    <source>
        <dbReference type="ARBA" id="ARBA00022723"/>
    </source>
</evidence>
<dbReference type="Gene3D" id="3.90.180.10">
    <property type="entry name" value="Medium-chain alcohol dehydrogenases, catalytic domain"/>
    <property type="match status" value="1"/>
</dbReference>
<name>A0A9W9S458_9EURO</name>
<keyword evidence="2 6" id="KW-0479">Metal-binding</keyword>
<dbReference type="AlphaFoldDB" id="A0A9W9S458"/>
<dbReference type="InterPro" id="IPR013149">
    <property type="entry name" value="ADH-like_C"/>
</dbReference>
<sequence length="336" mass="36216">MTAPCGDPHLPPGRLPRRPSVHFWLHGGIKKHVSATNPLVVCHEASGTVHAIGSAVTTLKPGDEIAIEAGFACHFCIQCKKGRYSLCPRMKFAADPPHTHGFLSRFVKIPADCCYKISGVNAPFRADIGLDEAVLIEPMAVAVHSVRQGGVKPGDKVVVFGAGTVGLLCAAVARQFGAIIIVSVDRDEDKLTFAEGWMLPKRTVVFTTEFARESSTAEQNATDLRNFDVAIEATGAEQCIQTALRSLRVGGSFVQTGLGSGNVNFPMATVLEHELTLKGSFRYGPGDFKLALEMVMLEKVNLKPLITKTVPFKNTVEAWEIAKRGEGIKTLIRVGL</sequence>
<organism evidence="9 10">
    <name type="scientific">Penicillium concentricum</name>
    <dbReference type="NCBI Taxonomy" id="293559"/>
    <lineage>
        <taxon>Eukaryota</taxon>
        <taxon>Fungi</taxon>
        <taxon>Dikarya</taxon>
        <taxon>Ascomycota</taxon>
        <taxon>Pezizomycotina</taxon>
        <taxon>Eurotiomycetes</taxon>
        <taxon>Eurotiomycetidae</taxon>
        <taxon>Eurotiales</taxon>
        <taxon>Aspergillaceae</taxon>
        <taxon>Penicillium</taxon>
    </lineage>
</organism>
<dbReference type="EC" id="1.1.1.9" evidence="6"/>
<protein>
    <recommendedName>
        <fullName evidence="6">D-xylulose reductase</fullName>
        <ecNumber evidence="6">1.1.1.9</ecNumber>
    </recommendedName>
    <alternativeName>
        <fullName evidence="6">Xylitol dehydrogenase</fullName>
    </alternativeName>
</protein>
<dbReference type="InterPro" id="IPR013154">
    <property type="entry name" value="ADH-like_N"/>
</dbReference>
<keyword evidence="6" id="KW-0119">Carbohydrate metabolism</keyword>
<dbReference type="GO" id="GO:0019569">
    <property type="term" value="P:L-arabinose catabolic process to D-xylulose 5-phosphate"/>
    <property type="evidence" value="ECO:0007669"/>
    <property type="project" value="UniProtKB-UniRule"/>
</dbReference>
<keyword evidence="5 6" id="KW-0520">NAD</keyword>
<dbReference type="Pfam" id="PF00107">
    <property type="entry name" value="ADH_zinc_N"/>
    <property type="match status" value="1"/>
</dbReference>
<comment type="function">
    <text evidence="6">Xylitol dehydrogenase which catalyzes the conversion of xylitol to D-xylulose. Xylose is a major component of hemicelluloses such as xylan. Most fungi utilize D-xylose via three enzymatic reactions, xylose reductase (XR), xylitol dehydrogenase (XDH), and xylulokinase, to form xylulose 5-phosphate, which enters pentose phosphate pathway.</text>
</comment>
<dbReference type="RefSeq" id="XP_056577719.1">
    <property type="nucleotide sequence ID" value="XM_056721469.1"/>
</dbReference>
<reference evidence="9" key="2">
    <citation type="journal article" date="2023" name="IMA Fungus">
        <title>Comparative genomic study of the Penicillium genus elucidates a diverse pangenome and 15 lateral gene transfer events.</title>
        <authorList>
            <person name="Petersen C."/>
            <person name="Sorensen T."/>
            <person name="Nielsen M.R."/>
            <person name="Sondergaard T.E."/>
            <person name="Sorensen J.L."/>
            <person name="Fitzpatrick D.A."/>
            <person name="Frisvad J.C."/>
            <person name="Nielsen K.L."/>
        </authorList>
    </citation>
    <scope>NUCLEOTIDE SEQUENCE</scope>
    <source>
        <strain evidence="9">IBT 3081</strain>
    </source>
</reference>
<dbReference type="GeneID" id="81460652"/>
<evidence type="ECO:0000313" key="9">
    <source>
        <dbReference type="EMBL" id="KAJ5371733.1"/>
    </source>
</evidence>
<comment type="similarity">
    <text evidence="1 6">Belongs to the zinc-containing alcohol dehydrogenase family.</text>
</comment>
<comment type="catalytic activity">
    <reaction evidence="6">
        <text>xylitol + NAD(+) = D-xylulose + NADH + H(+)</text>
        <dbReference type="Rhea" id="RHEA:20433"/>
        <dbReference type="ChEBI" id="CHEBI:15378"/>
        <dbReference type="ChEBI" id="CHEBI:17140"/>
        <dbReference type="ChEBI" id="CHEBI:17151"/>
        <dbReference type="ChEBI" id="CHEBI:57540"/>
        <dbReference type="ChEBI" id="CHEBI:57945"/>
        <dbReference type="EC" id="1.1.1.9"/>
    </reaction>
</comment>
<comment type="cofactor">
    <cofactor evidence="6">
        <name>Zn(2+)</name>
        <dbReference type="ChEBI" id="CHEBI:29105"/>
    </cofactor>
    <text evidence="6">Binds 1 or 2 Zn(2+) ions per subunit.</text>
</comment>
<dbReference type="PANTHER" id="PTHR43161:SF9">
    <property type="entry name" value="SORBITOL DEHYDROGENASE"/>
    <property type="match status" value="1"/>
</dbReference>
<accession>A0A9W9S458</accession>
<dbReference type="Gene3D" id="3.40.50.720">
    <property type="entry name" value="NAD(P)-binding Rossmann-like Domain"/>
    <property type="match status" value="1"/>
</dbReference>
<feature type="domain" description="Alcohol dehydrogenase-like C-terminal" evidence="7">
    <location>
        <begin position="165"/>
        <end position="294"/>
    </location>
</feature>
<evidence type="ECO:0000256" key="1">
    <source>
        <dbReference type="ARBA" id="ARBA00008072"/>
    </source>
</evidence>
<dbReference type="GO" id="GO:0003939">
    <property type="term" value="F:L-iditol 2-dehydrogenase (NAD+) activity"/>
    <property type="evidence" value="ECO:0007669"/>
    <property type="project" value="TreeGrafter"/>
</dbReference>
<evidence type="ECO:0000256" key="5">
    <source>
        <dbReference type="ARBA" id="ARBA00023027"/>
    </source>
</evidence>
<evidence type="ECO:0000256" key="4">
    <source>
        <dbReference type="ARBA" id="ARBA00023002"/>
    </source>
</evidence>
<dbReference type="GO" id="GO:0008270">
    <property type="term" value="F:zinc ion binding"/>
    <property type="evidence" value="ECO:0007669"/>
    <property type="project" value="UniProtKB-UniRule"/>
</dbReference>
<dbReference type="CDD" id="cd05285">
    <property type="entry name" value="sorbitol_DH"/>
    <property type="match status" value="1"/>
</dbReference>
<dbReference type="GO" id="GO:0046526">
    <property type="term" value="F:D-xylulose reductase activity"/>
    <property type="evidence" value="ECO:0007669"/>
    <property type="project" value="UniProtKB-EC"/>
</dbReference>
<dbReference type="GO" id="GO:0042732">
    <property type="term" value="P:D-xylose metabolic process"/>
    <property type="evidence" value="ECO:0007669"/>
    <property type="project" value="UniProtKB-UniRule"/>
</dbReference>
<dbReference type="OrthoDB" id="3941538at2759"/>
<keyword evidence="6" id="KW-0859">Xylose metabolism</keyword>
<dbReference type="Proteomes" id="UP001147752">
    <property type="component" value="Unassembled WGS sequence"/>
</dbReference>
<dbReference type="EMBL" id="JAPZBT010000002">
    <property type="protein sequence ID" value="KAJ5371733.1"/>
    <property type="molecule type" value="Genomic_DNA"/>
</dbReference>
<dbReference type="SUPFAM" id="SSF51735">
    <property type="entry name" value="NAD(P)-binding Rossmann-fold domains"/>
    <property type="match status" value="1"/>
</dbReference>
<reference evidence="9" key="1">
    <citation type="submission" date="2022-12" db="EMBL/GenBank/DDBJ databases">
        <authorList>
            <person name="Petersen C."/>
        </authorList>
    </citation>
    <scope>NUCLEOTIDE SEQUENCE</scope>
    <source>
        <strain evidence="9">IBT 3081</strain>
    </source>
</reference>
<comment type="pathway">
    <text evidence="6">Carbohydrate degradation; L-arabinose degradation via L-arabinitol; D-xylulose 5-phosphate from L-arabinose (fungal route): step 4/5.</text>
</comment>
<proteinExistence type="inferred from homology"/>
<dbReference type="PANTHER" id="PTHR43161">
    <property type="entry name" value="SORBITOL DEHYDROGENASE"/>
    <property type="match status" value="1"/>
</dbReference>
<dbReference type="FunFam" id="3.40.50.720:FF:000068">
    <property type="entry name" value="Sorbitol dehydrogenase"/>
    <property type="match status" value="1"/>
</dbReference>
<comment type="caution">
    <text evidence="9">The sequence shown here is derived from an EMBL/GenBank/DDBJ whole genome shotgun (WGS) entry which is preliminary data.</text>
</comment>
<dbReference type="InterPro" id="IPR036291">
    <property type="entry name" value="NAD(P)-bd_dom_sf"/>
</dbReference>
<dbReference type="GO" id="GO:0006062">
    <property type="term" value="P:sorbitol catabolic process"/>
    <property type="evidence" value="ECO:0007669"/>
    <property type="project" value="TreeGrafter"/>
</dbReference>
<evidence type="ECO:0000256" key="3">
    <source>
        <dbReference type="ARBA" id="ARBA00022833"/>
    </source>
</evidence>
<evidence type="ECO:0000313" key="10">
    <source>
        <dbReference type="Proteomes" id="UP001147752"/>
    </source>
</evidence>